<feature type="non-terminal residue" evidence="2">
    <location>
        <position position="152"/>
    </location>
</feature>
<accession>A0A813E0J4</accession>
<sequence>MLPETKGTARKGAIETVSVTDPELSLILWGVCRHLKKPGDALLRRTPQQFRTIFKAAVELLGLDSLIKPYSLRRRGATHWFRETGSLDSTVDRGRWGSVKTARIYITTALAETTVLSVALQAKLKQYAAWILKQMSVTQERKGAIDRMLKTH</sequence>
<gene>
    <name evidence="2" type="ORF">PGLA1383_LOCUS12298</name>
</gene>
<organism evidence="2 3">
    <name type="scientific">Polarella glacialis</name>
    <name type="common">Dinoflagellate</name>
    <dbReference type="NCBI Taxonomy" id="89957"/>
    <lineage>
        <taxon>Eukaryota</taxon>
        <taxon>Sar</taxon>
        <taxon>Alveolata</taxon>
        <taxon>Dinophyceae</taxon>
        <taxon>Suessiales</taxon>
        <taxon>Suessiaceae</taxon>
        <taxon>Polarella</taxon>
    </lineage>
</organism>
<comment type="caution">
    <text evidence="2">The sequence shown here is derived from an EMBL/GenBank/DDBJ whole genome shotgun (WGS) entry which is preliminary data.</text>
</comment>
<dbReference type="AlphaFoldDB" id="A0A813E0J4"/>
<dbReference type="Proteomes" id="UP000654075">
    <property type="component" value="Unassembled WGS sequence"/>
</dbReference>
<dbReference type="GO" id="GO:0003677">
    <property type="term" value="F:DNA binding"/>
    <property type="evidence" value="ECO:0007669"/>
    <property type="project" value="InterPro"/>
</dbReference>
<dbReference type="SUPFAM" id="SSF56349">
    <property type="entry name" value="DNA breaking-rejoining enzymes"/>
    <property type="match status" value="1"/>
</dbReference>
<dbReference type="GO" id="GO:0006310">
    <property type="term" value="P:DNA recombination"/>
    <property type="evidence" value="ECO:0007669"/>
    <property type="project" value="UniProtKB-KW"/>
</dbReference>
<evidence type="ECO:0000313" key="3">
    <source>
        <dbReference type="Proteomes" id="UP000654075"/>
    </source>
</evidence>
<keyword evidence="1" id="KW-0233">DNA recombination</keyword>
<evidence type="ECO:0000256" key="1">
    <source>
        <dbReference type="ARBA" id="ARBA00023172"/>
    </source>
</evidence>
<dbReference type="Gene3D" id="1.10.443.10">
    <property type="entry name" value="Intergrase catalytic core"/>
    <property type="match status" value="1"/>
</dbReference>
<protein>
    <submittedName>
        <fullName evidence="2">Uncharacterized protein</fullName>
    </submittedName>
</protein>
<dbReference type="InterPro" id="IPR011010">
    <property type="entry name" value="DNA_brk_join_enz"/>
</dbReference>
<reference evidence="2" key="1">
    <citation type="submission" date="2021-02" db="EMBL/GenBank/DDBJ databases">
        <authorList>
            <person name="Dougan E. K."/>
            <person name="Rhodes N."/>
            <person name="Thang M."/>
            <person name="Chan C."/>
        </authorList>
    </citation>
    <scope>NUCLEOTIDE SEQUENCE</scope>
</reference>
<evidence type="ECO:0000313" key="2">
    <source>
        <dbReference type="EMBL" id="CAE8593709.1"/>
    </source>
</evidence>
<keyword evidence="3" id="KW-1185">Reference proteome</keyword>
<proteinExistence type="predicted"/>
<dbReference type="EMBL" id="CAJNNV010006507">
    <property type="protein sequence ID" value="CAE8593709.1"/>
    <property type="molecule type" value="Genomic_DNA"/>
</dbReference>
<name>A0A813E0J4_POLGL</name>
<dbReference type="InterPro" id="IPR013762">
    <property type="entry name" value="Integrase-like_cat_sf"/>
</dbReference>
<dbReference type="GO" id="GO:0015074">
    <property type="term" value="P:DNA integration"/>
    <property type="evidence" value="ECO:0007669"/>
    <property type="project" value="InterPro"/>
</dbReference>